<dbReference type="RefSeq" id="WP_013582129.1">
    <property type="nucleotide sequence ID" value="NC_015065.1"/>
</dbReference>
<proteinExistence type="predicted"/>
<keyword evidence="4" id="KW-1185">Reference proteome</keyword>
<dbReference type="OrthoDB" id="97893at2"/>
<dbReference type="InterPro" id="IPR008969">
    <property type="entry name" value="CarboxyPept-like_regulatory"/>
</dbReference>
<dbReference type="SUPFAM" id="SSF49464">
    <property type="entry name" value="Carboxypeptidase regulatory domain-like"/>
    <property type="match status" value="1"/>
</dbReference>
<dbReference type="SUPFAM" id="SSF56935">
    <property type="entry name" value="Porins"/>
    <property type="match status" value="1"/>
</dbReference>
<name>E8X6Z8_GRATM</name>
<dbReference type="KEGG" id="acm:AciX9_3821"/>
<evidence type="ECO:0000259" key="2">
    <source>
        <dbReference type="Pfam" id="PF25183"/>
    </source>
</evidence>
<feature type="domain" description="TonB-dependent transporter Oar-like beta-barrel" evidence="2">
    <location>
        <begin position="276"/>
        <end position="1128"/>
    </location>
</feature>
<keyword evidence="3" id="KW-0614">Plasmid</keyword>
<dbReference type="HOGENOM" id="CLU_006298_0_0_0"/>
<protein>
    <submittedName>
        <fullName evidence="3">TonB-dependent receptor plug</fullName>
    </submittedName>
</protein>
<geneLocation type="plasmid" evidence="3 4">
    <name>pACIX902</name>
</geneLocation>
<dbReference type="AlphaFoldDB" id="E8X6Z8"/>
<dbReference type="Pfam" id="PF13620">
    <property type="entry name" value="CarboxypepD_reg"/>
    <property type="match status" value="1"/>
</dbReference>
<evidence type="ECO:0000256" key="1">
    <source>
        <dbReference type="SAM" id="MobiDB-lite"/>
    </source>
</evidence>
<dbReference type="InterPro" id="IPR057601">
    <property type="entry name" value="Oar-like_b-barrel"/>
</dbReference>
<gene>
    <name evidence="3" type="ordered locus">AciX9_3821</name>
</gene>
<feature type="region of interest" description="Disordered" evidence="1">
    <location>
        <begin position="1"/>
        <end position="21"/>
    </location>
</feature>
<keyword evidence="3" id="KW-0675">Receptor</keyword>
<dbReference type="Proteomes" id="UP000000343">
    <property type="component" value="Plasmid pACIX902"/>
</dbReference>
<evidence type="ECO:0000313" key="3">
    <source>
        <dbReference type="EMBL" id="ADW71107.1"/>
    </source>
</evidence>
<dbReference type="EMBL" id="CP002482">
    <property type="protein sequence ID" value="ADW71107.1"/>
    <property type="molecule type" value="Genomic_DNA"/>
</dbReference>
<sequence length="1135" mass="122018">MKPAAFSSRQTSHPSQLSTSLLNSLPQPAKSKGYRLLFALAIIATLFISGRASAQGFGTIVGTITDSTGAVIPNANIKVVNEGTKLTREVKANDQGYYVIPSLDPSVYTVTIEAPGFSSYKQNNVTLLADQSLTISAPLTIGGEAQTVSVESNAVQVNTSTSVLNQVVEQKRIVDLPLNGRNAVSLALLVPGATVGSNSGIDQGITKTFPSAITLSFNGSRSNQSSYNLDGVSNNDTYTNVNMPFPFPDALQEFSVQTANYSTRYGGSAGAVINAITKSGNNGFHGDAFEFVRNAVFNARNYFATTRDQLKRNQFGGTIGGPIMIPHLYDGRDKTFFFFGYQQTEVRNIVNGNQAFVPTAAELNGDFSAYLSATNPANPLGKAYQLVNPITKAPYVNNQIPVASFDKSAVALTKYLPLAGADQSGRVLYGLPSKQSFHEYMGRIDHSIGSKDRISARYYLNKFNNGSFLDQTNYLSEVSPTQSYAHNAIVSDTHIFTPNILNDLRLSYTRVTTNTGPPAGSVNYNDLGVNIYQPAGTKFLGQVTVTGYFGTTGTNLPLKIYRDNYNLADDFTVIHGRHSIVFGVAAVRGTVLLRDAFQAAGNFGFTADSTNNALAGFLLGNVRTFVQAAGETKDNRDHPIAVYAQDDFHATRRLTLNMGLRWEPYLPWVETKGRVEQFRPDNYAAGIRSTVFPNAPAGLIFPGDAGMPYNGVNPSWNVFAPRFGFAYDVFGNGKTAIRGAIGSFHDSQQVGIGNNRFVDVTPFSPTVSLTTPAGPFSNPYLGITNPFPASPVPSANTAFTAPVLVVTYNPANNSKLFVPTTYDFNLTVEQQLKGGFLGRISYVGSLARHVYESVELNPAIYTPGSTLGTDARRGYKGFGSIAEVNDDAVSNYNGVQLSIQRRFEHLTVLANYTFSKSLDDIPYLQSNTNASASNNSALPYGTINRHAFDYGSSDFDRRHIGVLSYVYDLPGASLHNALLKEAIGGWQTTGILRLQSGTPFTVIAGSDRSQTGLNSDRATVVPGVPQYSKTGCTIASACVGYLNQAAFAIPALGSAGNLGKNSLFGPGAINWDVGLLKNIPLGSDRFRLQFHAEFFNVINKTNLNNPVASIATAGFGTVTSSTDPRIGQLALKLNF</sequence>
<organism evidence="4">
    <name type="scientific">Granulicella tundricola (strain ATCC BAA-1859 / DSM 23138 / MP5ACTX9)</name>
    <dbReference type="NCBI Taxonomy" id="1198114"/>
    <lineage>
        <taxon>Bacteria</taxon>
        <taxon>Pseudomonadati</taxon>
        <taxon>Acidobacteriota</taxon>
        <taxon>Terriglobia</taxon>
        <taxon>Terriglobales</taxon>
        <taxon>Acidobacteriaceae</taxon>
        <taxon>Granulicella</taxon>
    </lineage>
</organism>
<feature type="compositionally biased region" description="Polar residues" evidence="1">
    <location>
        <begin position="7"/>
        <end position="21"/>
    </location>
</feature>
<reference evidence="4" key="1">
    <citation type="submission" date="2011-01" db="EMBL/GenBank/DDBJ databases">
        <title>Complete sequence of plasmid2 of Acidobacterium sp. MP5ACTX9.</title>
        <authorList>
            <consortium name="US DOE Joint Genome Institute"/>
            <person name="Lucas S."/>
            <person name="Copeland A."/>
            <person name="Lapidus A."/>
            <person name="Cheng J.-F."/>
            <person name="Goodwin L."/>
            <person name="Pitluck S."/>
            <person name="Teshima H."/>
            <person name="Detter J.C."/>
            <person name="Han C."/>
            <person name="Tapia R."/>
            <person name="Land M."/>
            <person name="Hauser L."/>
            <person name="Kyrpides N."/>
            <person name="Ivanova N."/>
            <person name="Ovchinnikova G."/>
            <person name="Pagani I."/>
            <person name="Rawat S.R."/>
            <person name="Mannisto M."/>
            <person name="Haggblom M.M."/>
            <person name="Woyke T."/>
        </authorList>
    </citation>
    <scope>NUCLEOTIDE SEQUENCE [LARGE SCALE GENOMIC DNA]</scope>
    <source>
        <strain evidence="4">MP5ACTX9</strain>
        <plasmid evidence="4">Plasmid pACIX902</plasmid>
    </source>
</reference>
<dbReference type="Gene3D" id="2.60.40.1120">
    <property type="entry name" value="Carboxypeptidase-like, regulatory domain"/>
    <property type="match status" value="1"/>
</dbReference>
<dbReference type="Pfam" id="PF25183">
    <property type="entry name" value="OMP_b-brl_4"/>
    <property type="match status" value="1"/>
</dbReference>
<evidence type="ECO:0000313" key="4">
    <source>
        <dbReference type="Proteomes" id="UP000000343"/>
    </source>
</evidence>
<accession>E8X6Z8</accession>